<dbReference type="PROSITE" id="PS51892">
    <property type="entry name" value="SUBTILASE"/>
    <property type="match status" value="1"/>
</dbReference>
<name>A0A1I1CB41_9PSEU</name>
<dbReference type="InterPro" id="IPR050131">
    <property type="entry name" value="Peptidase_S8_subtilisin-like"/>
</dbReference>
<dbReference type="PROSITE" id="PS00138">
    <property type="entry name" value="SUBTILASE_SER"/>
    <property type="match status" value="1"/>
</dbReference>
<feature type="active site" description="Charge relay system" evidence="5">
    <location>
        <position position="173"/>
    </location>
</feature>
<dbReference type="GO" id="GO:0006508">
    <property type="term" value="P:proteolysis"/>
    <property type="evidence" value="ECO:0007669"/>
    <property type="project" value="UniProtKB-KW"/>
</dbReference>
<dbReference type="GO" id="GO:0004252">
    <property type="term" value="F:serine-type endopeptidase activity"/>
    <property type="evidence" value="ECO:0007669"/>
    <property type="project" value="UniProtKB-UniRule"/>
</dbReference>
<dbReference type="RefSeq" id="WP_091677329.1">
    <property type="nucleotide sequence ID" value="NZ_FOKG01000021.1"/>
</dbReference>
<proteinExistence type="inferred from homology"/>
<keyword evidence="4 5" id="KW-0720">Serine protease</keyword>
<evidence type="ECO:0000256" key="3">
    <source>
        <dbReference type="ARBA" id="ARBA00022801"/>
    </source>
</evidence>
<dbReference type="SUPFAM" id="SSF52743">
    <property type="entry name" value="Subtilisin-like"/>
    <property type="match status" value="1"/>
</dbReference>
<dbReference type="InterPro" id="IPR000209">
    <property type="entry name" value="Peptidase_S8/S53_dom"/>
</dbReference>
<feature type="active site" description="Charge relay system" evidence="5">
    <location>
        <position position="344"/>
    </location>
</feature>
<comment type="similarity">
    <text evidence="1 5 6">Belongs to the peptidase S8 family.</text>
</comment>
<reference evidence="9" key="1">
    <citation type="submission" date="2016-10" db="EMBL/GenBank/DDBJ databases">
        <authorList>
            <person name="Varghese N."/>
            <person name="Submissions S."/>
        </authorList>
    </citation>
    <scope>NUCLEOTIDE SEQUENCE [LARGE SCALE GENOMIC DNA]</scope>
    <source>
        <strain evidence="9">CGMCC 4.3568</strain>
    </source>
</reference>
<dbReference type="Gene3D" id="3.40.50.200">
    <property type="entry name" value="Peptidase S8/S53 domain"/>
    <property type="match status" value="1"/>
</dbReference>
<evidence type="ECO:0000313" key="8">
    <source>
        <dbReference type="EMBL" id="SFB57970.1"/>
    </source>
</evidence>
<dbReference type="PANTHER" id="PTHR43806:SF11">
    <property type="entry name" value="CEREVISIN-RELATED"/>
    <property type="match status" value="1"/>
</dbReference>
<dbReference type="Pfam" id="PF00082">
    <property type="entry name" value="Peptidase_S8"/>
    <property type="match status" value="1"/>
</dbReference>
<feature type="active site" description="Charge relay system" evidence="5">
    <location>
        <position position="141"/>
    </location>
</feature>
<dbReference type="PROSITE" id="PS00136">
    <property type="entry name" value="SUBTILASE_ASP"/>
    <property type="match status" value="1"/>
</dbReference>
<dbReference type="STRING" id="490629.SAMN05216266_12193"/>
<sequence>MTDAVSDGTTGRYLVLLEEDAADEGVRAMARVAGIRTASTADLAGDAVALSAGLDGLLLHELGVAVITAGADQADALTHAIQERGAIAGVERERTVHAITPAAPAVEPGAVDETTFTWGLQAVGAPDSPATGAGVRVAVLDTGFDVEHPDFAGRVVQTRSFITGEDVADGHGHGTHCIGTACGPREPETGPGYGVAPETEIYAGKVLSNAGSGSDGGILAGIAWAIMHGCAVVSMSLGAAVRPGDPHSPTFERVARRAVAKGTLIIAAAGNESRRASGVISPIGHPANCPSILAVGALDVHSAVADFSCGSVDPERAVDIAAPGVDVHSSWPMPTRHRRISGTSMATPHVAGIAALLSQHYGARGWELWARLGQSARRLPLPSTDIGAGLVFAPR</sequence>
<evidence type="ECO:0000256" key="5">
    <source>
        <dbReference type="PROSITE-ProRule" id="PRU01240"/>
    </source>
</evidence>
<keyword evidence="9" id="KW-1185">Reference proteome</keyword>
<accession>A0A1I1CB41</accession>
<dbReference type="InterPro" id="IPR036852">
    <property type="entry name" value="Peptidase_S8/S53_dom_sf"/>
</dbReference>
<feature type="domain" description="Peptidase S8/S53" evidence="7">
    <location>
        <begin position="132"/>
        <end position="363"/>
    </location>
</feature>
<evidence type="ECO:0000256" key="6">
    <source>
        <dbReference type="RuleBase" id="RU003355"/>
    </source>
</evidence>
<dbReference type="Proteomes" id="UP000243799">
    <property type="component" value="Unassembled WGS sequence"/>
</dbReference>
<dbReference type="EMBL" id="FOKG01000021">
    <property type="protein sequence ID" value="SFB57970.1"/>
    <property type="molecule type" value="Genomic_DNA"/>
</dbReference>
<gene>
    <name evidence="8" type="ORF">SAMN05216266_12193</name>
</gene>
<evidence type="ECO:0000256" key="2">
    <source>
        <dbReference type="ARBA" id="ARBA00022670"/>
    </source>
</evidence>
<dbReference type="PRINTS" id="PR00723">
    <property type="entry name" value="SUBTILISIN"/>
</dbReference>
<evidence type="ECO:0000313" key="9">
    <source>
        <dbReference type="Proteomes" id="UP000243799"/>
    </source>
</evidence>
<dbReference type="InterPro" id="IPR015500">
    <property type="entry name" value="Peptidase_S8_subtilisin-rel"/>
</dbReference>
<evidence type="ECO:0000256" key="4">
    <source>
        <dbReference type="ARBA" id="ARBA00022825"/>
    </source>
</evidence>
<evidence type="ECO:0000259" key="7">
    <source>
        <dbReference type="Pfam" id="PF00082"/>
    </source>
</evidence>
<dbReference type="OrthoDB" id="9766923at2"/>
<protein>
    <submittedName>
        <fullName evidence="8">Subtilase family protein</fullName>
    </submittedName>
</protein>
<keyword evidence="2 5" id="KW-0645">Protease</keyword>
<keyword evidence="3 5" id="KW-0378">Hydrolase</keyword>
<evidence type="ECO:0000256" key="1">
    <source>
        <dbReference type="ARBA" id="ARBA00011073"/>
    </source>
</evidence>
<dbReference type="InterPro" id="IPR023827">
    <property type="entry name" value="Peptidase_S8_Asp-AS"/>
</dbReference>
<dbReference type="AlphaFoldDB" id="A0A1I1CB41"/>
<dbReference type="PANTHER" id="PTHR43806">
    <property type="entry name" value="PEPTIDASE S8"/>
    <property type="match status" value="1"/>
</dbReference>
<organism evidence="8 9">
    <name type="scientific">Amycolatopsis marina</name>
    <dbReference type="NCBI Taxonomy" id="490629"/>
    <lineage>
        <taxon>Bacteria</taxon>
        <taxon>Bacillati</taxon>
        <taxon>Actinomycetota</taxon>
        <taxon>Actinomycetes</taxon>
        <taxon>Pseudonocardiales</taxon>
        <taxon>Pseudonocardiaceae</taxon>
        <taxon>Amycolatopsis</taxon>
    </lineage>
</organism>
<dbReference type="InterPro" id="IPR023828">
    <property type="entry name" value="Peptidase_S8_Ser-AS"/>
</dbReference>